<dbReference type="CDD" id="cd12153">
    <property type="entry name" value="F1-ATPase_epsilon"/>
    <property type="match status" value="1"/>
</dbReference>
<proteinExistence type="inferred from homology"/>
<dbReference type="GO" id="GO:0005743">
    <property type="term" value="C:mitochondrial inner membrane"/>
    <property type="evidence" value="ECO:0007669"/>
    <property type="project" value="InterPro"/>
</dbReference>
<dbReference type="OMA" id="MSTWRMA"/>
<dbReference type="GO" id="GO:0045259">
    <property type="term" value="C:proton-transporting ATP synthase complex"/>
    <property type="evidence" value="ECO:0007669"/>
    <property type="project" value="InterPro"/>
</dbReference>
<dbReference type="GO" id="GO:0046933">
    <property type="term" value="F:proton-transporting ATP synthase activity, rotational mechanism"/>
    <property type="evidence" value="ECO:0007669"/>
    <property type="project" value="InterPro"/>
</dbReference>
<evidence type="ECO:0000313" key="2">
    <source>
        <dbReference type="EMBL" id="KNC27060.1"/>
    </source>
</evidence>
<dbReference type="Proteomes" id="UP000037069">
    <property type="component" value="Unassembled WGS sequence"/>
</dbReference>
<dbReference type="AlphaFoldDB" id="A0A0L0C450"/>
<organism evidence="2 3">
    <name type="scientific">Lucilia cuprina</name>
    <name type="common">Green bottle fly</name>
    <name type="synonym">Australian sheep blowfly</name>
    <dbReference type="NCBI Taxonomy" id="7375"/>
    <lineage>
        <taxon>Eukaryota</taxon>
        <taxon>Metazoa</taxon>
        <taxon>Ecdysozoa</taxon>
        <taxon>Arthropoda</taxon>
        <taxon>Hexapoda</taxon>
        <taxon>Insecta</taxon>
        <taxon>Pterygota</taxon>
        <taxon>Neoptera</taxon>
        <taxon>Endopterygota</taxon>
        <taxon>Diptera</taxon>
        <taxon>Brachycera</taxon>
        <taxon>Muscomorpha</taxon>
        <taxon>Oestroidea</taxon>
        <taxon>Calliphoridae</taxon>
        <taxon>Luciliinae</taxon>
        <taxon>Lucilia</taxon>
    </lineage>
</organism>
<evidence type="ECO:0000313" key="3">
    <source>
        <dbReference type="Proteomes" id="UP000037069"/>
    </source>
</evidence>
<keyword evidence="3" id="KW-1185">Reference proteome</keyword>
<dbReference type="GO" id="GO:0042776">
    <property type="term" value="P:proton motive force-driven mitochondrial ATP synthesis"/>
    <property type="evidence" value="ECO:0007669"/>
    <property type="project" value="TreeGrafter"/>
</dbReference>
<dbReference type="PANTHER" id="PTHR12448">
    <property type="entry name" value="ATP SYNTHASE EPSILON CHAIN, MITOCHONDRIAL"/>
    <property type="match status" value="1"/>
</dbReference>
<gene>
    <name evidence="2" type="ORF">FF38_10765</name>
</gene>
<protein>
    <recommendedName>
        <fullName evidence="4">ATP synthase subunit epsilon, mitochondrial</fullName>
    </recommendedName>
</protein>
<dbReference type="PANTHER" id="PTHR12448:SF0">
    <property type="entry name" value="ATP SYNTHASE SUBUNIT EPSILON, MITOCHONDRIAL"/>
    <property type="match status" value="1"/>
</dbReference>
<dbReference type="FunFam" id="1.10.1620.20:FF:000005">
    <property type="entry name" value="Uncharacterized protein, isoform A"/>
    <property type="match status" value="1"/>
</dbReference>
<dbReference type="SUPFAM" id="SSF48690">
    <property type="entry name" value="Epsilon subunit of mitochondrial F1F0-ATP synthase"/>
    <property type="match status" value="1"/>
</dbReference>
<comment type="caution">
    <text evidence="2">The sequence shown here is derived from an EMBL/GenBank/DDBJ whole genome shotgun (WGS) entry which is preliminary data.</text>
</comment>
<accession>A0A0L0C450</accession>
<dbReference type="STRING" id="7375.A0A0L0C450"/>
<dbReference type="InterPro" id="IPR006721">
    <property type="entry name" value="ATP_synth_F1_esu_mt"/>
</dbReference>
<reference evidence="2 3" key="1">
    <citation type="journal article" date="2015" name="Nat. Commun.">
        <title>Lucilia cuprina genome unlocks parasitic fly biology to underpin future interventions.</title>
        <authorList>
            <person name="Anstead C.A."/>
            <person name="Korhonen P.K."/>
            <person name="Young N.D."/>
            <person name="Hall R.S."/>
            <person name="Jex A.R."/>
            <person name="Murali S.C."/>
            <person name="Hughes D.S."/>
            <person name="Lee S.F."/>
            <person name="Perry T."/>
            <person name="Stroehlein A.J."/>
            <person name="Ansell B.R."/>
            <person name="Breugelmans B."/>
            <person name="Hofmann A."/>
            <person name="Qu J."/>
            <person name="Dugan S."/>
            <person name="Lee S.L."/>
            <person name="Chao H."/>
            <person name="Dinh H."/>
            <person name="Han Y."/>
            <person name="Doddapaneni H.V."/>
            <person name="Worley K.C."/>
            <person name="Muzny D.M."/>
            <person name="Ioannidis P."/>
            <person name="Waterhouse R.M."/>
            <person name="Zdobnov E.M."/>
            <person name="James P.J."/>
            <person name="Bagnall N.H."/>
            <person name="Kotze A.C."/>
            <person name="Gibbs R.A."/>
            <person name="Richards S."/>
            <person name="Batterham P."/>
            <person name="Gasser R.B."/>
        </authorList>
    </citation>
    <scope>NUCLEOTIDE SEQUENCE [LARGE SCALE GENOMIC DNA]</scope>
    <source>
        <strain evidence="2 3">LS</strain>
        <tissue evidence="2">Full body</tissue>
    </source>
</reference>
<sequence>MTNYWREVGMNYIQYSNICAKVVRQALRADLRADAVKRDISHVKFTQWKDGKPVAKQEEDGGVKK</sequence>
<dbReference type="EMBL" id="JRES01000936">
    <property type="protein sequence ID" value="KNC27060.1"/>
    <property type="molecule type" value="Genomic_DNA"/>
</dbReference>
<dbReference type="InterPro" id="IPR036742">
    <property type="entry name" value="ATP_synth_F1_esu_sf_mt"/>
</dbReference>
<name>A0A0L0C450_LUCCU</name>
<dbReference type="Gene3D" id="1.10.1620.20">
    <property type="entry name" value="ATP synthase, F1 complex, epsilon subunit superfamily, mitochondrial"/>
    <property type="match status" value="1"/>
</dbReference>
<evidence type="ECO:0000256" key="1">
    <source>
        <dbReference type="ARBA" id="ARBA00009502"/>
    </source>
</evidence>
<dbReference type="OrthoDB" id="269124at2759"/>
<evidence type="ECO:0008006" key="4">
    <source>
        <dbReference type="Google" id="ProtNLM"/>
    </source>
</evidence>
<dbReference type="Pfam" id="PF04627">
    <property type="entry name" value="ATP-synt_Eps"/>
    <property type="match status" value="1"/>
</dbReference>
<comment type="similarity">
    <text evidence="1">Belongs to the eukaryotic ATPase epsilon family.</text>
</comment>